<protein>
    <submittedName>
        <fullName evidence="1">Uncharacterized protein</fullName>
    </submittedName>
</protein>
<dbReference type="EMBL" id="JAADJZ010000015">
    <property type="protein sequence ID" value="KAF2869912.1"/>
    <property type="molecule type" value="Genomic_DNA"/>
</dbReference>
<sequence length="204" mass="23569">MSSASFYRRHLLLSINFLPHKLLTPPLYLYHVSYHSLPPNPVNPTQATHPSQPHRSPFHLHMYMQSNAIQQSCQMLQLQLHDSAHNRLHMYVSCRYVHLPASIDRRRSGSDRNSVLRLHAVSWGLFMRWMQCLTRTREAEYRGVDRWRRRRSDVGVICITCNLNLAGSWERDVYWREVSECEDKGDIGGGGGGLRKGKASTCPS</sequence>
<dbReference type="Proteomes" id="UP000481861">
    <property type="component" value="Unassembled WGS sequence"/>
</dbReference>
<dbReference type="AlphaFoldDB" id="A0A7C8I749"/>
<name>A0A7C8I749_9PLEO</name>
<organism evidence="1 2">
    <name type="scientific">Massariosphaeria phaeospora</name>
    <dbReference type="NCBI Taxonomy" id="100035"/>
    <lineage>
        <taxon>Eukaryota</taxon>
        <taxon>Fungi</taxon>
        <taxon>Dikarya</taxon>
        <taxon>Ascomycota</taxon>
        <taxon>Pezizomycotina</taxon>
        <taxon>Dothideomycetes</taxon>
        <taxon>Pleosporomycetidae</taxon>
        <taxon>Pleosporales</taxon>
        <taxon>Pleosporales incertae sedis</taxon>
        <taxon>Massariosphaeria</taxon>
    </lineage>
</organism>
<keyword evidence="2" id="KW-1185">Reference proteome</keyword>
<reference evidence="1 2" key="1">
    <citation type="submission" date="2020-01" db="EMBL/GenBank/DDBJ databases">
        <authorList>
            <consortium name="DOE Joint Genome Institute"/>
            <person name="Haridas S."/>
            <person name="Albert R."/>
            <person name="Binder M."/>
            <person name="Bloem J."/>
            <person name="Labutti K."/>
            <person name="Salamov A."/>
            <person name="Andreopoulos B."/>
            <person name="Baker S.E."/>
            <person name="Barry K."/>
            <person name="Bills G."/>
            <person name="Bluhm B.H."/>
            <person name="Cannon C."/>
            <person name="Castanera R."/>
            <person name="Culley D.E."/>
            <person name="Daum C."/>
            <person name="Ezra D."/>
            <person name="Gonzalez J.B."/>
            <person name="Henrissat B."/>
            <person name="Kuo A."/>
            <person name="Liang C."/>
            <person name="Lipzen A."/>
            <person name="Lutzoni F."/>
            <person name="Magnuson J."/>
            <person name="Mondo S."/>
            <person name="Nolan M."/>
            <person name="Ohm R."/>
            <person name="Pangilinan J."/>
            <person name="Park H.-J.H."/>
            <person name="Ramirez L."/>
            <person name="Alfaro M."/>
            <person name="Sun H."/>
            <person name="Tritt A."/>
            <person name="Yoshinaga Y."/>
            <person name="Zwiers L.-H.L."/>
            <person name="Turgeon B.G."/>
            <person name="Goodwin S.B."/>
            <person name="Spatafora J.W."/>
            <person name="Crous P.W."/>
            <person name="Grigoriev I.V."/>
        </authorList>
    </citation>
    <scope>NUCLEOTIDE SEQUENCE [LARGE SCALE GENOMIC DNA]</scope>
    <source>
        <strain evidence="1 2">CBS 611.86</strain>
    </source>
</reference>
<gene>
    <name evidence="1" type="ORF">BDV95DRAFT_90949</name>
</gene>
<comment type="caution">
    <text evidence="1">The sequence shown here is derived from an EMBL/GenBank/DDBJ whole genome shotgun (WGS) entry which is preliminary data.</text>
</comment>
<evidence type="ECO:0000313" key="2">
    <source>
        <dbReference type="Proteomes" id="UP000481861"/>
    </source>
</evidence>
<proteinExistence type="predicted"/>
<evidence type="ECO:0000313" key="1">
    <source>
        <dbReference type="EMBL" id="KAF2869912.1"/>
    </source>
</evidence>
<accession>A0A7C8I749</accession>